<reference evidence="13" key="3">
    <citation type="submission" date="2025-05" db="UniProtKB">
        <authorList>
            <consortium name="EnsemblMetazoa"/>
        </authorList>
    </citation>
    <scope>IDENTIFICATION</scope>
</reference>
<keyword evidence="7" id="KW-0865">Zymogen</keyword>
<feature type="domain" description="Peptidase S1" evidence="12">
    <location>
        <begin position="15"/>
        <end position="241"/>
    </location>
</feature>
<evidence type="ECO:0000256" key="9">
    <source>
        <dbReference type="ARBA" id="ARBA00036320"/>
    </source>
</evidence>
<dbReference type="GO" id="GO:0005576">
    <property type="term" value="C:extracellular region"/>
    <property type="evidence" value="ECO:0007669"/>
    <property type="project" value="UniProtKB-SubCell"/>
</dbReference>
<comment type="similarity">
    <text evidence="2">Belongs to the peptidase S1 family.</text>
</comment>
<dbReference type="GO" id="GO:0006508">
    <property type="term" value="P:proteolysis"/>
    <property type="evidence" value="ECO:0007669"/>
    <property type="project" value="UniProtKB-KW"/>
</dbReference>
<dbReference type="SMART" id="SM00020">
    <property type="entry name" value="Tryp_SPc"/>
    <property type="match status" value="1"/>
</dbReference>
<dbReference type="OrthoDB" id="10059102at2759"/>
<comment type="catalytic activity">
    <reaction evidence="9">
        <text>Preferential cleavage: Arg-|-Xaa, Lys-|-Xaa.</text>
        <dbReference type="EC" id="3.4.21.4"/>
    </reaction>
</comment>
<dbReference type="InterPro" id="IPR043504">
    <property type="entry name" value="Peptidase_S1_PA_chymotrypsin"/>
</dbReference>
<dbReference type="InterPro" id="IPR050430">
    <property type="entry name" value="Peptidase_S1"/>
</dbReference>
<dbReference type="Proteomes" id="UP001652680">
    <property type="component" value="Unassembled WGS sequence"/>
</dbReference>
<keyword evidence="4 11" id="KW-0732">Signal</keyword>
<sequence length="246" mass="26220">MLLISFLLLLSTSQILSESLSDELSISIGQVPWQASVQINDKHHCGGAIYSPNIILTIAQCVRQADVDIISVRVGSSLKSSGGQLVKVKKVRMQLLGLRPSDVAILKLSSPLELGSEVQAIELSQELPSPGTNATVSGWAQPNALVPSSEILLKVNLQIQDQLKCTAEKILKGRVINVDELCAAPSGVIPLACEGFVGGPLVSNKKLVGLVSYNNACGFLNSPSVYANIPILQGWIKTTVQLLQIF</sequence>
<dbReference type="EnsemblMetazoa" id="XM_017114005.1">
    <property type="protein sequence ID" value="XP_016969494.1"/>
    <property type="gene ID" value="LOC108037450"/>
</dbReference>
<dbReference type="PROSITE" id="PS50240">
    <property type="entry name" value="TRYPSIN_DOM"/>
    <property type="match status" value="1"/>
</dbReference>
<reference evidence="14" key="1">
    <citation type="journal article" date="2021" name="Elife">
        <title>Highly contiguous assemblies of 101 drosophilid genomes.</title>
        <authorList>
            <person name="Kim B.Y."/>
            <person name="Wang J.R."/>
            <person name="Miller D.E."/>
            <person name="Barmina O."/>
            <person name="Delaney E."/>
            <person name="Thompson A."/>
            <person name="Comeault A.A."/>
            <person name="Peede D."/>
            <person name="D'Agostino E.R."/>
            <person name="Pelaez J."/>
            <person name="Aguilar J.M."/>
            <person name="Haji D."/>
            <person name="Matsunaga T."/>
            <person name="Armstrong E.E."/>
            <person name="Zych M."/>
            <person name="Ogawa Y."/>
            <person name="Stamenkovic-Radak M."/>
            <person name="Jelic M."/>
            <person name="Veselinovic M.S."/>
            <person name="Tanaskovic M."/>
            <person name="Eric P."/>
            <person name="Gao J.J."/>
            <person name="Katoh T.K."/>
            <person name="Toda M.J."/>
            <person name="Watabe H."/>
            <person name="Watada M."/>
            <person name="Davis J.S."/>
            <person name="Moyle L.C."/>
            <person name="Manoli G."/>
            <person name="Bertolini E."/>
            <person name="Kostal V."/>
            <person name="Hawley R.S."/>
            <person name="Takahashi A."/>
            <person name="Jones C.D."/>
            <person name="Price D.K."/>
            <person name="Whiteman N."/>
            <person name="Kopp A."/>
            <person name="Matute D.R."/>
            <person name="Petrov D.A."/>
        </authorList>
    </citation>
    <scope>NUCLEOTIDE SEQUENCE [LARGE SCALE GENOMIC DNA]</scope>
</reference>
<evidence type="ECO:0000256" key="11">
    <source>
        <dbReference type="SAM" id="SignalP"/>
    </source>
</evidence>
<dbReference type="RefSeq" id="XP_016969494.1">
    <property type="nucleotide sequence ID" value="XM_017114005.1"/>
</dbReference>
<evidence type="ECO:0000259" key="12">
    <source>
        <dbReference type="PROSITE" id="PS50240"/>
    </source>
</evidence>
<dbReference type="SUPFAM" id="SSF50494">
    <property type="entry name" value="Trypsin-like serine proteases"/>
    <property type="match status" value="1"/>
</dbReference>
<keyword evidence="3" id="KW-0645">Protease</keyword>
<protein>
    <recommendedName>
        <fullName evidence="10">trypsin</fullName>
        <ecNumber evidence="10">3.4.21.4</ecNumber>
    </recommendedName>
</protein>
<keyword evidence="14" id="KW-1185">Reference proteome</keyword>
<feature type="signal peptide" evidence="11">
    <location>
        <begin position="1"/>
        <end position="17"/>
    </location>
</feature>
<evidence type="ECO:0000256" key="4">
    <source>
        <dbReference type="ARBA" id="ARBA00022729"/>
    </source>
</evidence>
<evidence type="ECO:0000256" key="3">
    <source>
        <dbReference type="ARBA" id="ARBA00022670"/>
    </source>
</evidence>
<dbReference type="GeneID" id="108037450"/>
<evidence type="ECO:0000256" key="6">
    <source>
        <dbReference type="ARBA" id="ARBA00022825"/>
    </source>
</evidence>
<evidence type="ECO:0000256" key="7">
    <source>
        <dbReference type="ARBA" id="ARBA00023145"/>
    </source>
</evidence>
<dbReference type="InterPro" id="IPR001254">
    <property type="entry name" value="Trypsin_dom"/>
</dbReference>
<keyword evidence="6" id="KW-0720">Serine protease</keyword>
<name>A0A6P4DZF8_DRORH</name>
<evidence type="ECO:0000313" key="14">
    <source>
        <dbReference type="Proteomes" id="UP001652680"/>
    </source>
</evidence>
<dbReference type="Gene3D" id="2.40.10.10">
    <property type="entry name" value="Trypsin-like serine proteases"/>
    <property type="match status" value="2"/>
</dbReference>
<dbReference type="EC" id="3.4.21.4" evidence="10"/>
<reference evidence="15" key="2">
    <citation type="submission" date="2025-04" db="UniProtKB">
        <authorList>
            <consortium name="RefSeq"/>
        </authorList>
    </citation>
    <scope>IDENTIFICATION</scope>
</reference>
<dbReference type="AlphaFoldDB" id="A0A6P4DZF8"/>
<evidence type="ECO:0000256" key="5">
    <source>
        <dbReference type="ARBA" id="ARBA00022801"/>
    </source>
</evidence>
<evidence type="ECO:0000313" key="15">
    <source>
        <dbReference type="RefSeq" id="XP_016969494.1"/>
    </source>
</evidence>
<organism evidence="15">
    <name type="scientific">Drosophila rhopaloa</name>
    <name type="common">Fruit fly</name>
    <dbReference type="NCBI Taxonomy" id="1041015"/>
    <lineage>
        <taxon>Eukaryota</taxon>
        <taxon>Metazoa</taxon>
        <taxon>Ecdysozoa</taxon>
        <taxon>Arthropoda</taxon>
        <taxon>Hexapoda</taxon>
        <taxon>Insecta</taxon>
        <taxon>Pterygota</taxon>
        <taxon>Neoptera</taxon>
        <taxon>Endopterygota</taxon>
        <taxon>Diptera</taxon>
        <taxon>Brachycera</taxon>
        <taxon>Muscomorpha</taxon>
        <taxon>Ephydroidea</taxon>
        <taxon>Drosophilidae</taxon>
        <taxon>Drosophila</taxon>
        <taxon>Sophophora</taxon>
    </lineage>
</organism>
<keyword evidence="8" id="KW-1015">Disulfide bond</keyword>
<dbReference type="Pfam" id="PF00089">
    <property type="entry name" value="Trypsin"/>
    <property type="match status" value="1"/>
</dbReference>
<gene>
    <name evidence="15" type="primary">LOC108037450</name>
    <name evidence="13" type="synonym">108037450</name>
</gene>
<feature type="chain" id="PRO_5027798747" description="trypsin" evidence="11">
    <location>
        <begin position="18"/>
        <end position="246"/>
    </location>
</feature>
<accession>A0A6P4DZF8</accession>
<keyword evidence="5" id="KW-0378">Hydrolase</keyword>
<dbReference type="PANTHER" id="PTHR24276">
    <property type="entry name" value="POLYSERASE-RELATED"/>
    <property type="match status" value="1"/>
</dbReference>
<evidence type="ECO:0000256" key="1">
    <source>
        <dbReference type="ARBA" id="ARBA00004239"/>
    </source>
</evidence>
<comment type="subcellular location">
    <subcellularLocation>
        <location evidence="1">Secreted</location>
        <location evidence="1">Extracellular space</location>
    </subcellularLocation>
</comment>
<dbReference type="PRINTS" id="PR00722">
    <property type="entry name" value="CHYMOTRYPSIN"/>
</dbReference>
<evidence type="ECO:0000256" key="10">
    <source>
        <dbReference type="ARBA" id="ARBA00038868"/>
    </source>
</evidence>
<dbReference type="CDD" id="cd00190">
    <property type="entry name" value="Tryp_SPc"/>
    <property type="match status" value="1"/>
</dbReference>
<dbReference type="InterPro" id="IPR001314">
    <property type="entry name" value="Peptidase_S1A"/>
</dbReference>
<evidence type="ECO:0000256" key="2">
    <source>
        <dbReference type="ARBA" id="ARBA00007664"/>
    </source>
</evidence>
<dbReference type="InterPro" id="IPR009003">
    <property type="entry name" value="Peptidase_S1_PA"/>
</dbReference>
<dbReference type="PANTHER" id="PTHR24276:SF91">
    <property type="entry name" value="AT26814P-RELATED"/>
    <property type="match status" value="1"/>
</dbReference>
<evidence type="ECO:0000313" key="13">
    <source>
        <dbReference type="EnsemblMetazoa" id="XP_016969494.1"/>
    </source>
</evidence>
<evidence type="ECO:0000256" key="8">
    <source>
        <dbReference type="ARBA" id="ARBA00023157"/>
    </source>
</evidence>
<dbReference type="GO" id="GO:0004252">
    <property type="term" value="F:serine-type endopeptidase activity"/>
    <property type="evidence" value="ECO:0007669"/>
    <property type="project" value="UniProtKB-EC"/>
</dbReference>
<proteinExistence type="inferred from homology"/>